<evidence type="ECO:0000313" key="1">
    <source>
        <dbReference type="EMBL" id="NCN65420.1"/>
    </source>
</evidence>
<accession>A0A8J7YWS9</accession>
<sequence length="68" mass="8012">MLSVTKIEKHDFIELSKDIIPLILQGDVIESLQKIPDNSVSVVVTFPPYWNLRDYECNRSRKSFREIF</sequence>
<dbReference type="EMBL" id="JAACQH010000034">
    <property type="protein sequence ID" value="NCS91175.1"/>
    <property type="molecule type" value="Genomic_DNA"/>
</dbReference>
<dbReference type="Gene3D" id="3.40.50.150">
    <property type="entry name" value="Vaccinia Virus protein VP39"/>
    <property type="match status" value="1"/>
</dbReference>
<evidence type="ECO:0000313" key="2">
    <source>
        <dbReference type="EMBL" id="NCS91175.1"/>
    </source>
</evidence>
<dbReference type="SUPFAM" id="SSF53335">
    <property type="entry name" value="S-adenosyl-L-methionine-dependent methyltransferases"/>
    <property type="match status" value="1"/>
</dbReference>
<dbReference type="Proteomes" id="UP000768163">
    <property type="component" value="Unassembled WGS sequence"/>
</dbReference>
<name>A0A8J7YWS9_9ARCH</name>
<protein>
    <submittedName>
        <fullName evidence="1">Uncharacterized protein</fullName>
    </submittedName>
</protein>
<evidence type="ECO:0000313" key="3">
    <source>
        <dbReference type="Proteomes" id="UP000768163"/>
    </source>
</evidence>
<dbReference type="AlphaFoldDB" id="A0A8J7YWS9"/>
<dbReference type="InterPro" id="IPR029063">
    <property type="entry name" value="SAM-dependent_MTases_sf"/>
</dbReference>
<comment type="caution">
    <text evidence="1">The sequence shown here is derived from an EMBL/GenBank/DDBJ whole genome shotgun (WGS) entry which is preliminary data.</text>
</comment>
<dbReference type="Proteomes" id="UP000738826">
    <property type="component" value="Unassembled WGS sequence"/>
</dbReference>
<proteinExistence type="predicted"/>
<organism evidence="1 3">
    <name type="scientific">Candidatus Altarchaeum hamiconexum</name>
    <dbReference type="NCBI Taxonomy" id="1803513"/>
    <lineage>
        <taxon>Archaea</taxon>
        <taxon>Candidatus Altarchaeota</taxon>
        <taxon>Candidatus Altiarchaeia</taxon>
        <taxon>Candidatus Altarchaeales</taxon>
        <taxon>Candidatus Altarchaeaceae</taxon>
        <taxon>Candidatus Altarchaeum</taxon>
    </lineage>
</organism>
<dbReference type="EMBL" id="JAACVF010000140">
    <property type="protein sequence ID" value="NCN65420.1"/>
    <property type="molecule type" value="Genomic_DNA"/>
</dbReference>
<gene>
    <name evidence="2" type="ORF">GW779_01965</name>
    <name evidence="1" type="ORF">GW910_05105</name>
</gene>
<reference evidence="1" key="1">
    <citation type="submission" date="2019-11" db="EMBL/GenBank/DDBJ databases">
        <title>Lipid analysis of CO2-rich subsurface aquifers suggests an autotrophy-based deep biosphere with lysolipids enriched in CPR bacteria.</title>
        <authorList>
            <person name="Probst A.J."/>
            <person name="Elling F.J."/>
            <person name="Castelle C.J."/>
            <person name="Zhu Q."/>
            <person name="Elvert M."/>
            <person name="Birarda G."/>
            <person name="Holman H.-Y."/>
            <person name="Lane K.R."/>
            <person name="Ladd B."/>
            <person name="Ryan M.C."/>
            <person name="Woyke T."/>
            <person name="Hinrichs K.-U."/>
            <person name="Banfield J.F."/>
        </authorList>
    </citation>
    <scope>NUCLEOTIDE SEQUENCE</scope>
    <source>
        <strain evidence="1">CG_2015-01_33_1645</strain>
        <strain evidence="2">CG_2015-04_33_537</strain>
    </source>
</reference>